<reference evidence="1" key="1">
    <citation type="journal article" date="2003" name="Genome Biol.">
        <title>An integrated gene annotation and transcriptional profiling approach towards the full gene content of the Drosophila genome.</title>
        <authorList>
            <person name="Hild M."/>
            <person name="Beckmann B."/>
            <person name="Haas S.A."/>
            <person name="Koch B."/>
            <person name="Solovyev V."/>
            <person name="Busold C."/>
            <person name="Fellenberg K."/>
            <person name="Boutros M."/>
            <person name="Vingron M."/>
            <person name="Sauer F."/>
            <person name="Hoheisel J.D."/>
            <person name="Paro R."/>
        </authorList>
    </citation>
    <scope>NUCLEOTIDE SEQUENCE</scope>
</reference>
<evidence type="ECO:0000313" key="1">
    <source>
        <dbReference type="EMBL" id="DAA03005.1"/>
    </source>
</evidence>
<name>Q6IL56_DROME</name>
<gene>
    <name evidence="1" type="ORF">HDC10336</name>
</gene>
<accession>Q6IL56</accession>
<proteinExistence type="predicted"/>
<organism evidence="1">
    <name type="scientific">Drosophila melanogaster</name>
    <name type="common">Fruit fly</name>
    <dbReference type="NCBI Taxonomy" id="7227"/>
    <lineage>
        <taxon>Eukaryota</taxon>
        <taxon>Metazoa</taxon>
        <taxon>Ecdysozoa</taxon>
        <taxon>Arthropoda</taxon>
        <taxon>Hexapoda</taxon>
        <taxon>Insecta</taxon>
        <taxon>Pterygota</taxon>
        <taxon>Neoptera</taxon>
        <taxon>Endopterygota</taxon>
        <taxon>Diptera</taxon>
        <taxon>Brachycera</taxon>
        <taxon>Muscomorpha</taxon>
        <taxon>Ephydroidea</taxon>
        <taxon>Drosophilidae</taxon>
        <taxon>Drosophila</taxon>
        <taxon>Sophophora</taxon>
    </lineage>
</organism>
<protein>
    <submittedName>
        <fullName evidence="1">HDC10336</fullName>
    </submittedName>
</protein>
<dbReference type="EMBL" id="BK002160">
    <property type="protein sequence ID" value="DAA03005.1"/>
    <property type="molecule type" value="Genomic_DNA"/>
</dbReference>
<dbReference type="AlphaFoldDB" id="Q6IL56"/>
<sequence length="117" mass="12913">MAGKWLWKGTLAKRLTSAFASSDCQLQKQTGDGEKSRQPTKAKAMAIQIEIRGRSSGRYLQILEDRLTITRPRPRPGPTCSVSQVLCPWSGQTIEIPNRHCQCRMSGADKSPGKGDL</sequence>